<dbReference type="NCBIfam" id="NF009314">
    <property type="entry name" value="PRK12674.1-2"/>
    <property type="match status" value="1"/>
</dbReference>
<keyword evidence="5" id="KW-1185">Reference proteome</keyword>
<dbReference type="PANTHER" id="PTHR34703">
    <property type="entry name" value="ANTIPORTER SUBUNIT MNHG2-RELATED"/>
    <property type="match status" value="1"/>
</dbReference>
<dbReference type="STRING" id="1834516.BL253_24180"/>
<evidence type="ECO:0008006" key="6">
    <source>
        <dbReference type="Google" id="ProtNLM"/>
    </source>
</evidence>
<evidence type="ECO:0000313" key="4">
    <source>
        <dbReference type="EMBL" id="ONH26559.1"/>
    </source>
</evidence>
<feature type="compositionally biased region" description="Acidic residues" evidence="2">
    <location>
        <begin position="132"/>
        <end position="149"/>
    </location>
</feature>
<evidence type="ECO:0000256" key="2">
    <source>
        <dbReference type="SAM" id="MobiDB-lite"/>
    </source>
</evidence>
<dbReference type="InterPro" id="IPR005133">
    <property type="entry name" value="PhaG_MnhG_YufB"/>
</dbReference>
<accession>A0A1V2I5N0</accession>
<comment type="similarity">
    <text evidence="1">Belongs to the CPA3 antiporters (TC 2.A.63) subunit G family.</text>
</comment>
<organism evidence="4 5">
    <name type="scientific">Pseudofrankia asymbiotica</name>
    <dbReference type="NCBI Taxonomy" id="1834516"/>
    <lineage>
        <taxon>Bacteria</taxon>
        <taxon>Bacillati</taxon>
        <taxon>Actinomycetota</taxon>
        <taxon>Actinomycetes</taxon>
        <taxon>Frankiales</taxon>
        <taxon>Frankiaceae</taxon>
        <taxon>Pseudofrankia</taxon>
    </lineage>
</organism>
<dbReference type="Proteomes" id="UP000188929">
    <property type="component" value="Unassembled WGS sequence"/>
</dbReference>
<feature type="transmembrane region" description="Helical" evidence="3">
    <location>
        <begin position="12"/>
        <end position="29"/>
    </location>
</feature>
<dbReference type="PANTHER" id="PTHR34703:SF1">
    <property type="entry name" value="ANTIPORTER SUBUNIT MNHG2-RELATED"/>
    <property type="match status" value="1"/>
</dbReference>
<evidence type="ECO:0000256" key="1">
    <source>
        <dbReference type="ARBA" id="ARBA00008404"/>
    </source>
</evidence>
<dbReference type="Pfam" id="PF03334">
    <property type="entry name" value="PhaG_MnhG_YufB"/>
    <property type="match status" value="1"/>
</dbReference>
<reference evidence="5" key="1">
    <citation type="submission" date="2016-10" db="EMBL/GenBank/DDBJ databases">
        <title>Frankia sp. NRRL B-16386 Genome sequencing.</title>
        <authorList>
            <person name="Ghodhbane-Gtari F."/>
            <person name="Swanson E."/>
            <person name="Gueddou A."/>
            <person name="Hezbri K."/>
            <person name="Ktari K."/>
            <person name="Nouioui I."/>
            <person name="Morris K."/>
            <person name="Simpson S."/>
            <person name="Abebe-Akele F."/>
            <person name="Thomas K."/>
            <person name="Gtari M."/>
            <person name="Tisa L.S."/>
        </authorList>
    </citation>
    <scope>NUCLEOTIDE SEQUENCE [LARGE SCALE GENOMIC DNA]</scope>
    <source>
        <strain evidence="5">NRRL B-16386</strain>
    </source>
</reference>
<sequence>MSGLVADVATSVLMLGGAAFCVLGAWGLLRFPDVPARLQAATKPQTIGLLAILAGAALRTDPRYASGLVLVGLFQLVTAPVLAQRISRAAHRTGYLRRDLLLADELADGLPNTADTDETGDVHPADPAATDAGEDAAADADASDEEPPH</sequence>
<keyword evidence="3" id="KW-1133">Transmembrane helix</keyword>
<comment type="caution">
    <text evidence="4">The sequence shown here is derived from an EMBL/GenBank/DDBJ whole genome shotgun (WGS) entry which is preliminary data.</text>
</comment>
<dbReference type="NCBIfam" id="TIGR01300">
    <property type="entry name" value="CPA3_mnhG_phaG"/>
    <property type="match status" value="1"/>
</dbReference>
<gene>
    <name evidence="4" type="ORF">BL253_24180</name>
</gene>
<feature type="region of interest" description="Disordered" evidence="2">
    <location>
        <begin position="109"/>
        <end position="149"/>
    </location>
</feature>
<keyword evidence="3" id="KW-0812">Transmembrane</keyword>
<protein>
    <recommendedName>
        <fullName evidence="6">Sodium:proton antiporter</fullName>
    </recommendedName>
</protein>
<dbReference type="EMBL" id="MOMC01000050">
    <property type="protein sequence ID" value="ONH26559.1"/>
    <property type="molecule type" value="Genomic_DNA"/>
</dbReference>
<name>A0A1V2I5N0_9ACTN</name>
<feature type="transmembrane region" description="Helical" evidence="3">
    <location>
        <begin position="64"/>
        <end position="83"/>
    </location>
</feature>
<keyword evidence="3" id="KW-0472">Membrane</keyword>
<dbReference type="AlphaFoldDB" id="A0A1V2I5N0"/>
<dbReference type="GO" id="GO:0015385">
    <property type="term" value="F:sodium:proton antiporter activity"/>
    <property type="evidence" value="ECO:0007669"/>
    <property type="project" value="TreeGrafter"/>
</dbReference>
<evidence type="ECO:0000256" key="3">
    <source>
        <dbReference type="SAM" id="Phobius"/>
    </source>
</evidence>
<evidence type="ECO:0000313" key="5">
    <source>
        <dbReference type="Proteomes" id="UP000188929"/>
    </source>
</evidence>
<proteinExistence type="inferred from homology"/>